<dbReference type="InterPro" id="IPR012854">
    <property type="entry name" value="Cu_amine_oxidase-like_N"/>
</dbReference>
<dbReference type="eggNOG" id="COG0103">
    <property type="taxonomic scope" value="Bacteria"/>
</dbReference>
<feature type="chain" id="PRO_5003177994" description="Copper amine oxidase-like N-terminal domain-containing protein" evidence="1">
    <location>
        <begin position="25"/>
        <end position="261"/>
    </location>
</feature>
<accession>E3PV32</accession>
<keyword evidence="1" id="KW-0732">Signal</keyword>
<dbReference type="STRING" id="1511.CLOST_0382"/>
<protein>
    <recommendedName>
        <fullName evidence="2">Copper amine oxidase-like N-terminal domain-containing protein</fullName>
    </recommendedName>
</protein>
<proteinExistence type="predicted"/>
<dbReference type="RefSeq" id="WP_013360605.1">
    <property type="nucleotide sequence ID" value="NC_014614.1"/>
</dbReference>
<reference evidence="4" key="1">
    <citation type="journal article" date="2010" name="BMC Genomics">
        <title>Clostridium sticklandii, a specialist in amino acid degradation:revisiting its metabolism through its genome sequence.</title>
        <authorList>
            <person name="Fonknechten N."/>
            <person name="Chaussonnerie S."/>
            <person name="Tricot S."/>
            <person name="Lajus A."/>
            <person name="Andreesen J.R."/>
            <person name="Perchat N."/>
            <person name="Pelletier E."/>
            <person name="Gouyvenoux M."/>
            <person name="Barbe V."/>
            <person name="Salanoubat M."/>
            <person name="Le Paslier D."/>
            <person name="Weissenbach J."/>
            <person name="Cohen G.N."/>
            <person name="Kreimeyer A."/>
        </authorList>
    </citation>
    <scope>NUCLEOTIDE SEQUENCE [LARGE SCALE GENOMIC DNA]</scope>
    <source>
        <strain evidence="4">ATCC 12662 / DSM 519 / JCM 1433 / CCUG 9281 / NCIMB 10654 / HF</strain>
    </source>
</reference>
<dbReference type="EMBL" id="FP565809">
    <property type="protein sequence ID" value="CBH20512.1"/>
    <property type="molecule type" value="Genomic_DNA"/>
</dbReference>
<feature type="signal peptide" evidence="1">
    <location>
        <begin position="1"/>
        <end position="24"/>
    </location>
</feature>
<dbReference type="Proteomes" id="UP000007041">
    <property type="component" value="Chromosome"/>
</dbReference>
<sequence>MKKILFAMTLVFALLGFSPTVVEANTLSKGVILDGEQISMDGTPIIENGRTLVPVRGVLEAIGATVDWNQATKTATAHLGEFSASVTVDKYTAYVDGYAVNLDVPAKIVNGRTMVPLRFMAEALGYDVSYKDGWVYLDTPSTDLDPEFAAELEDFESILKDSPVKDYFESFSIAYSDEEGAVVLSFEGDGTNKKVHEMINKPDEWAYYIEYMEMISMEMVMYFKQLGYEVNSIVEVIDDENPEYVLLKVFNGLVDYDIATE</sequence>
<dbReference type="KEGG" id="cst:CLOST_0382"/>
<evidence type="ECO:0000259" key="2">
    <source>
        <dbReference type="Pfam" id="PF07833"/>
    </source>
</evidence>
<gene>
    <name evidence="3" type="ordered locus">CLOST_0382</name>
</gene>
<dbReference type="GeneID" id="35557150"/>
<dbReference type="InterPro" id="IPR036582">
    <property type="entry name" value="Mao_N_sf"/>
</dbReference>
<evidence type="ECO:0000313" key="4">
    <source>
        <dbReference type="Proteomes" id="UP000007041"/>
    </source>
</evidence>
<dbReference type="Pfam" id="PF07833">
    <property type="entry name" value="Cu_amine_oxidN1"/>
    <property type="match status" value="1"/>
</dbReference>
<evidence type="ECO:0000256" key="1">
    <source>
        <dbReference type="SAM" id="SignalP"/>
    </source>
</evidence>
<name>E3PV32_ACESD</name>
<dbReference type="Gene3D" id="3.30.457.10">
    <property type="entry name" value="Copper amine oxidase-like, N-terminal domain"/>
    <property type="match status" value="1"/>
</dbReference>
<dbReference type="HOGENOM" id="CLU_1064388_0_0_9"/>
<dbReference type="AlphaFoldDB" id="E3PV32"/>
<dbReference type="SUPFAM" id="SSF55383">
    <property type="entry name" value="Copper amine oxidase, domain N"/>
    <property type="match status" value="2"/>
</dbReference>
<organism evidence="3 4">
    <name type="scientific">Acetoanaerobium sticklandii (strain ATCC 12662 / DSM 519 / JCM 1433 / CCUG 9281 / NCIMB 10654 / HF)</name>
    <name type="common">Clostridium sticklandii</name>
    <dbReference type="NCBI Taxonomy" id="499177"/>
    <lineage>
        <taxon>Bacteria</taxon>
        <taxon>Bacillati</taxon>
        <taxon>Bacillota</taxon>
        <taxon>Clostridia</taxon>
        <taxon>Peptostreptococcales</taxon>
        <taxon>Filifactoraceae</taxon>
        <taxon>Acetoanaerobium</taxon>
    </lineage>
</organism>
<feature type="domain" description="Copper amine oxidase-like N-terminal" evidence="2">
    <location>
        <begin position="33"/>
        <end position="132"/>
    </location>
</feature>
<keyword evidence="4" id="KW-1185">Reference proteome</keyword>
<dbReference type="BioCyc" id="CSTI499177:GJE9-392-MONOMER"/>
<evidence type="ECO:0000313" key="3">
    <source>
        <dbReference type="EMBL" id="CBH20512.1"/>
    </source>
</evidence>